<evidence type="ECO:0000256" key="2">
    <source>
        <dbReference type="ARBA" id="ARBA00022448"/>
    </source>
</evidence>
<evidence type="ECO:0000256" key="1">
    <source>
        <dbReference type="ARBA" id="ARBA00004141"/>
    </source>
</evidence>
<dbReference type="PANTHER" id="PTHR43652">
    <property type="entry name" value="BASIC AMINO ACID ANTIPORTER YFCC-RELATED"/>
    <property type="match status" value="1"/>
</dbReference>
<evidence type="ECO:0000256" key="5">
    <source>
        <dbReference type="ARBA" id="ARBA00022989"/>
    </source>
</evidence>
<comment type="caution">
    <text evidence="9">The sequence shown here is derived from an EMBL/GenBank/DDBJ whole genome shotgun (WGS) entry which is preliminary data.</text>
</comment>
<feature type="transmembrane region" description="Helical" evidence="7">
    <location>
        <begin position="416"/>
        <end position="433"/>
    </location>
</feature>
<dbReference type="Pfam" id="PF02080">
    <property type="entry name" value="TrkA_C"/>
    <property type="match status" value="2"/>
</dbReference>
<sequence length="584" mass="63608">MEIALVVGLLIAAIILFATEKFSVDVVTIGLLVILCLSGILTPGEAFEGFSSDFMIILASVFVISGALSETGLLDTLGAKLVRHTKSKTSFIAYTMFVTGTFSAFMNNTTVTALVTGPVVGICRKLNISPSKVLIPVAYSSILGGTCTLIGTSTNVAVSGYMTSVGMEALHFFEIFGIGLILCVTGMIFILLFWKKILPDYKEGSFAEEYKIKEYLSEIIIKEESALIGQQAFRSDLNRWNVRIIKIIRGKDELIPNRFTRLELNDILLVECKMEDLIKIKESAGLQVLADTISNHDIQSDKIRLMEILVTPGSILADKSLKEVRFRQNYDLVVLGIHRFRDTVSQKIGSLKFKIGDVLLVQGTEESIDAMKHSVEFSVVGDFKVNMFKERKGIFSALAFFIAIIAASLQLVPLSIAFLTAALLTVIVGAITIERAYEIMNWKLLVLIGGMSAFGTAMQNSGASEFMAMNIVSLLGDFGVMYVLAGFVILVILLTQPMSNAAAALVVLPVAIEAAQMLNSDPRTFAIAIMLGASVSLITPFEPSCILVYGPGKYKFVDFIKAGVPLTIILLTIILLLVPVFWPL</sequence>
<keyword evidence="2" id="KW-0813">Transport</keyword>
<feature type="transmembrane region" description="Helical" evidence="7">
    <location>
        <begin position="172"/>
        <end position="194"/>
    </location>
</feature>
<feature type="transmembrane region" description="Helical" evidence="7">
    <location>
        <begin position="393"/>
        <end position="410"/>
    </location>
</feature>
<dbReference type="InterPro" id="IPR006037">
    <property type="entry name" value="RCK_C"/>
</dbReference>
<keyword evidence="5 7" id="KW-1133">Transmembrane helix</keyword>
<keyword evidence="10" id="KW-1185">Reference proteome</keyword>
<feature type="transmembrane region" description="Helical" evidence="7">
    <location>
        <begin position="471"/>
        <end position="494"/>
    </location>
</feature>
<protein>
    <submittedName>
        <fullName evidence="9">SLC13 family permease</fullName>
    </submittedName>
</protein>
<reference evidence="9 10" key="1">
    <citation type="submission" date="2023-09" db="EMBL/GenBank/DDBJ databases">
        <authorList>
            <person name="Rey-Velasco X."/>
        </authorList>
    </citation>
    <scope>NUCLEOTIDE SEQUENCE [LARGE SCALE GENOMIC DNA]</scope>
    <source>
        <strain evidence="9 10">F117</strain>
    </source>
</reference>
<gene>
    <name evidence="9" type="ORF">RM539_10955</name>
</gene>
<dbReference type="EMBL" id="JAVRHK010000007">
    <property type="protein sequence ID" value="MDT0677100.1"/>
    <property type="molecule type" value="Genomic_DNA"/>
</dbReference>
<dbReference type="RefSeq" id="WP_311503440.1">
    <property type="nucleotide sequence ID" value="NZ_JAVRHK010000007.1"/>
</dbReference>
<dbReference type="PROSITE" id="PS51202">
    <property type="entry name" value="RCK_C"/>
    <property type="match status" value="2"/>
</dbReference>
<evidence type="ECO:0000313" key="9">
    <source>
        <dbReference type="EMBL" id="MDT0677100.1"/>
    </source>
</evidence>
<dbReference type="SUPFAM" id="SSF116726">
    <property type="entry name" value="TrkA C-terminal domain-like"/>
    <property type="match status" value="2"/>
</dbReference>
<accession>A0ABU3D6E6</accession>
<evidence type="ECO:0000256" key="6">
    <source>
        <dbReference type="ARBA" id="ARBA00023136"/>
    </source>
</evidence>
<keyword evidence="3 7" id="KW-0812">Transmembrane</keyword>
<dbReference type="Pfam" id="PF03600">
    <property type="entry name" value="CitMHS"/>
    <property type="match status" value="1"/>
</dbReference>
<comment type="subcellular location">
    <subcellularLocation>
        <location evidence="1">Membrane</location>
        <topology evidence="1">Multi-pass membrane protein</topology>
    </subcellularLocation>
</comment>
<proteinExistence type="predicted"/>
<feature type="transmembrane region" description="Helical" evidence="7">
    <location>
        <begin position="94"/>
        <end position="121"/>
    </location>
</feature>
<feature type="transmembrane region" description="Helical" evidence="7">
    <location>
        <begin position="133"/>
        <end position="152"/>
    </location>
</feature>
<feature type="transmembrane region" description="Helical" evidence="7">
    <location>
        <begin position="28"/>
        <end position="47"/>
    </location>
</feature>
<organism evidence="9 10">
    <name type="scientific">Autumnicola musiva</name>
    <dbReference type="NCBI Taxonomy" id="3075589"/>
    <lineage>
        <taxon>Bacteria</taxon>
        <taxon>Pseudomonadati</taxon>
        <taxon>Bacteroidota</taxon>
        <taxon>Flavobacteriia</taxon>
        <taxon>Flavobacteriales</taxon>
        <taxon>Flavobacteriaceae</taxon>
        <taxon>Autumnicola</taxon>
    </lineage>
</organism>
<evidence type="ECO:0000313" key="10">
    <source>
        <dbReference type="Proteomes" id="UP001262582"/>
    </source>
</evidence>
<dbReference type="Proteomes" id="UP001262582">
    <property type="component" value="Unassembled WGS sequence"/>
</dbReference>
<dbReference type="InterPro" id="IPR004680">
    <property type="entry name" value="Cit_transptr-like_dom"/>
</dbReference>
<dbReference type="PANTHER" id="PTHR43652:SF2">
    <property type="entry name" value="BASIC AMINO ACID ANTIPORTER YFCC-RELATED"/>
    <property type="match status" value="1"/>
</dbReference>
<feature type="transmembrane region" description="Helical" evidence="7">
    <location>
        <begin position="562"/>
        <end position="582"/>
    </location>
</feature>
<evidence type="ECO:0000259" key="8">
    <source>
        <dbReference type="PROSITE" id="PS51202"/>
    </source>
</evidence>
<evidence type="ECO:0000256" key="7">
    <source>
        <dbReference type="SAM" id="Phobius"/>
    </source>
</evidence>
<keyword evidence="4" id="KW-0677">Repeat</keyword>
<feature type="transmembrane region" description="Helical" evidence="7">
    <location>
        <begin position="54"/>
        <end position="74"/>
    </location>
</feature>
<feature type="domain" description="RCK C-terminal" evidence="8">
    <location>
        <begin position="204"/>
        <end position="286"/>
    </location>
</feature>
<evidence type="ECO:0000256" key="3">
    <source>
        <dbReference type="ARBA" id="ARBA00022692"/>
    </source>
</evidence>
<keyword evidence="6 7" id="KW-0472">Membrane</keyword>
<feature type="domain" description="RCK C-terminal" evidence="8">
    <location>
        <begin position="293"/>
        <end position="377"/>
    </location>
</feature>
<dbReference type="InterPro" id="IPR036721">
    <property type="entry name" value="RCK_C_sf"/>
</dbReference>
<feature type="transmembrane region" description="Helical" evidence="7">
    <location>
        <begin position="501"/>
        <end position="519"/>
    </location>
</feature>
<name>A0ABU3D6E6_9FLAO</name>
<dbReference type="InterPro" id="IPR051679">
    <property type="entry name" value="DASS-Related_Transporters"/>
</dbReference>
<feature type="transmembrane region" description="Helical" evidence="7">
    <location>
        <begin position="525"/>
        <end position="550"/>
    </location>
</feature>
<dbReference type="Gene3D" id="3.30.70.1450">
    <property type="entry name" value="Regulator of K+ conductance, C-terminal domain"/>
    <property type="match status" value="2"/>
</dbReference>
<feature type="transmembrane region" description="Helical" evidence="7">
    <location>
        <begin position="440"/>
        <end position="459"/>
    </location>
</feature>
<evidence type="ECO:0000256" key="4">
    <source>
        <dbReference type="ARBA" id="ARBA00022737"/>
    </source>
</evidence>